<feature type="compositionally biased region" description="Basic residues" evidence="3">
    <location>
        <begin position="69"/>
        <end position="78"/>
    </location>
</feature>
<feature type="non-terminal residue" evidence="5">
    <location>
        <position position="1"/>
    </location>
</feature>
<dbReference type="SMART" id="SM00360">
    <property type="entry name" value="RRM"/>
    <property type="match status" value="2"/>
</dbReference>
<gene>
    <name evidence="5" type="ORF">P154DRAFT_389875</name>
</gene>
<evidence type="ECO:0000256" key="2">
    <source>
        <dbReference type="PROSITE-ProRule" id="PRU00176"/>
    </source>
</evidence>
<feature type="compositionally biased region" description="Basic and acidic residues" evidence="3">
    <location>
        <begin position="348"/>
        <end position="364"/>
    </location>
</feature>
<feature type="compositionally biased region" description="Basic and acidic residues" evidence="3">
    <location>
        <begin position="1"/>
        <end position="14"/>
    </location>
</feature>
<dbReference type="GO" id="GO:0003723">
    <property type="term" value="F:RNA binding"/>
    <property type="evidence" value="ECO:0007669"/>
    <property type="project" value="UniProtKB-UniRule"/>
</dbReference>
<feature type="non-terminal residue" evidence="5">
    <location>
        <position position="423"/>
    </location>
</feature>
<dbReference type="SUPFAM" id="SSF54928">
    <property type="entry name" value="RNA-binding domain, RBD"/>
    <property type="match status" value="1"/>
</dbReference>
<feature type="compositionally biased region" description="Basic and acidic residues" evidence="3">
    <location>
        <begin position="205"/>
        <end position="215"/>
    </location>
</feature>
<evidence type="ECO:0000313" key="6">
    <source>
        <dbReference type="Proteomes" id="UP000799779"/>
    </source>
</evidence>
<organism evidence="5 6">
    <name type="scientific">Amniculicola lignicola CBS 123094</name>
    <dbReference type="NCBI Taxonomy" id="1392246"/>
    <lineage>
        <taxon>Eukaryota</taxon>
        <taxon>Fungi</taxon>
        <taxon>Dikarya</taxon>
        <taxon>Ascomycota</taxon>
        <taxon>Pezizomycotina</taxon>
        <taxon>Dothideomycetes</taxon>
        <taxon>Pleosporomycetidae</taxon>
        <taxon>Pleosporales</taxon>
        <taxon>Amniculicolaceae</taxon>
        <taxon>Amniculicola</taxon>
    </lineage>
</organism>
<reference evidence="5" key="1">
    <citation type="journal article" date="2020" name="Stud. Mycol.">
        <title>101 Dothideomycetes genomes: a test case for predicting lifestyles and emergence of pathogens.</title>
        <authorList>
            <person name="Haridas S."/>
            <person name="Albert R."/>
            <person name="Binder M."/>
            <person name="Bloem J."/>
            <person name="Labutti K."/>
            <person name="Salamov A."/>
            <person name="Andreopoulos B."/>
            <person name="Baker S."/>
            <person name="Barry K."/>
            <person name="Bills G."/>
            <person name="Bluhm B."/>
            <person name="Cannon C."/>
            <person name="Castanera R."/>
            <person name="Culley D."/>
            <person name="Daum C."/>
            <person name="Ezra D."/>
            <person name="Gonzalez J."/>
            <person name="Henrissat B."/>
            <person name="Kuo A."/>
            <person name="Liang C."/>
            <person name="Lipzen A."/>
            <person name="Lutzoni F."/>
            <person name="Magnuson J."/>
            <person name="Mondo S."/>
            <person name="Nolan M."/>
            <person name="Ohm R."/>
            <person name="Pangilinan J."/>
            <person name="Park H.-J."/>
            <person name="Ramirez L."/>
            <person name="Alfaro M."/>
            <person name="Sun H."/>
            <person name="Tritt A."/>
            <person name="Yoshinaga Y."/>
            <person name="Zwiers L.-H."/>
            <person name="Turgeon B."/>
            <person name="Goodwin S."/>
            <person name="Spatafora J."/>
            <person name="Crous P."/>
            <person name="Grigoriev I."/>
        </authorList>
    </citation>
    <scope>NUCLEOTIDE SEQUENCE</scope>
    <source>
        <strain evidence="5">CBS 123094</strain>
    </source>
</reference>
<feature type="domain" description="RRM" evidence="4">
    <location>
        <begin position="228"/>
        <end position="303"/>
    </location>
</feature>
<feature type="region of interest" description="Disordered" evidence="3">
    <location>
        <begin position="1"/>
        <end position="107"/>
    </location>
</feature>
<dbReference type="GO" id="GO:0005730">
    <property type="term" value="C:nucleolus"/>
    <property type="evidence" value="ECO:0007669"/>
    <property type="project" value="TreeGrafter"/>
</dbReference>
<dbReference type="Gene3D" id="3.30.70.330">
    <property type="match status" value="2"/>
</dbReference>
<feature type="compositionally biased region" description="Basic residues" evidence="3">
    <location>
        <begin position="15"/>
        <end position="26"/>
    </location>
</feature>
<dbReference type="PANTHER" id="PTHR23236:SF95">
    <property type="entry name" value="NUCLEOLAR PROTEIN 13"/>
    <property type="match status" value="1"/>
</dbReference>
<evidence type="ECO:0000259" key="4">
    <source>
        <dbReference type="PROSITE" id="PS50102"/>
    </source>
</evidence>
<feature type="compositionally biased region" description="Basic and acidic residues" evidence="3">
    <location>
        <begin position="382"/>
        <end position="393"/>
    </location>
</feature>
<dbReference type="PROSITE" id="PS50102">
    <property type="entry name" value="RRM"/>
    <property type="match status" value="2"/>
</dbReference>
<dbReference type="InterPro" id="IPR012677">
    <property type="entry name" value="Nucleotide-bd_a/b_plait_sf"/>
</dbReference>
<sequence length="423" mass="47025">RKEKKERKDRLGTKEKKKPKKKPKKAKVVEDAEPEIEAEPTRSKKRKREALPDEIEVDVSLPEPLSKKEARRAKKGKTTKSSDPTSTPKPAANADAKAQNGEAKPADRSKFGVWIGNLPWSANKETLSIWITGKSDITAEQITRVHMPAPTKPPNPRFASKPQNRGFAYVDFSTETAMYACIALTETLMDGRALLIKNATNFEGRPARKEEETGKDGAGGKVGHPPNKRIFVGNLGFDVTKEDLQEHFTQCGEIADIHMATFEDTGKCKGFAWITFEDVEAATGAVKGYIFKSEEVKIKKDADTDSDSDSDAPTTKSKKRKWYVNQLMGRQLRCEFAEDNTTRYNKRYGKESKPVNGVHPDRLRNFGGDATPTADGNKPRPKREFKERRKVDPRTIAPGAALSNAPRASQAIVPGKGKKTTFE</sequence>
<dbReference type="AlphaFoldDB" id="A0A6A5VVS8"/>
<protein>
    <submittedName>
        <fullName evidence="5">RNA-binding domain-containing protein</fullName>
    </submittedName>
</protein>
<dbReference type="Proteomes" id="UP000799779">
    <property type="component" value="Unassembled WGS sequence"/>
</dbReference>
<dbReference type="EMBL" id="ML977734">
    <property type="protein sequence ID" value="KAF1993084.1"/>
    <property type="molecule type" value="Genomic_DNA"/>
</dbReference>
<feature type="domain" description="RRM" evidence="4">
    <location>
        <begin position="111"/>
        <end position="201"/>
    </location>
</feature>
<keyword evidence="1 2" id="KW-0694">RNA-binding</keyword>
<dbReference type="Pfam" id="PF00076">
    <property type="entry name" value="RRM_1"/>
    <property type="match status" value="1"/>
</dbReference>
<feature type="compositionally biased region" description="Low complexity" evidence="3">
    <location>
        <begin position="79"/>
        <end position="90"/>
    </location>
</feature>
<name>A0A6A5VVS8_9PLEO</name>
<accession>A0A6A5VVS8</accession>
<feature type="region of interest" description="Disordered" evidence="3">
    <location>
        <begin position="205"/>
        <end position="225"/>
    </location>
</feature>
<proteinExistence type="predicted"/>
<dbReference type="PANTHER" id="PTHR23236">
    <property type="entry name" value="EUKARYOTIC TRANSLATION INITIATION FACTOR 4B/4H"/>
    <property type="match status" value="1"/>
</dbReference>
<evidence type="ECO:0000256" key="3">
    <source>
        <dbReference type="SAM" id="MobiDB-lite"/>
    </source>
</evidence>
<feature type="region of interest" description="Disordered" evidence="3">
    <location>
        <begin position="347"/>
        <end position="423"/>
    </location>
</feature>
<dbReference type="InterPro" id="IPR035979">
    <property type="entry name" value="RBD_domain_sf"/>
</dbReference>
<keyword evidence="6" id="KW-1185">Reference proteome</keyword>
<dbReference type="InterPro" id="IPR000504">
    <property type="entry name" value="RRM_dom"/>
</dbReference>
<dbReference type="OrthoDB" id="1875751at2759"/>
<evidence type="ECO:0000256" key="1">
    <source>
        <dbReference type="ARBA" id="ARBA00022884"/>
    </source>
</evidence>
<evidence type="ECO:0000313" key="5">
    <source>
        <dbReference type="EMBL" id="KAF1993084.1"/>
    </source>
</evidence>